<reference evidence="2" key="2">
    <citation type="submission" date="2023-06" db="EMBL/GenBank/DDBJ databases">
        <authorList>
            <person name="Kobayashi Y."/>
            <person name="Kayamori A."/>
            <person name="Aoki K."/>
            <person name="Shiwa Y."/>
            <person name="Fujita N."/>
            <person name="Sugita T."/>
            <person name="Iwasaki W."/>
            <person name="Tanaka N."/>
            <person name="Takashima M."/>
        </authorList>
    </citation>
    <scope>NUCLEOTIDE SEQUENCE</scope>
    <source>
        <strain evidence="2">HIS016</strain>
    </source>
</reference>
<feature type="region of interest" description="Disordered" evidence="1">
    <location>
        <begin position="67"/>
        <end position="246"/>
    </location>
</feature>
<evidence type="ECO:0000313" key="3">
    <source>
        <dbReference type="Proteomes" id="UP001222932"/>
    </source>
</evidence>
<feature type="compositionally biased region" description="Acidic residues" evidence="1">
    <location>
        <begin position="125"/>
        <end position="148"/>
    </location>
</feature>
<feature type="compositionally biased region" description="Basic and acidic residues" evidence="1">
    <location>
        <begin position="156"/>
        <end position="178"/>
    </location>
</feature>
<sequence>MPRVTKAQKEARAKHSGRAQGTGFKVGPSHAPRNAYLGKAQKKKAELIAAAKVKQQYAKVLAREGMQSVRVGGRKGGVSARGELPRSGEGKEKRSAKGKARAEEEGEEDAERARLEKRMAAAMADADDDDDVSASDASDSEDDSDAEDEAARAAARMREAAREADDARAERRERKAFERGQTGTEKAFRPGRRPKPKPYTTERRTVRALSPPKVEPREGRLRDLKRDAFGQRHSGRARGQPRMGARMDMLLEQIRRTK</sequence>
<protein>
    <recommendedName>
        <fullName evidence="4">rRNA-processing protein FYV7</fullName>
    </recommendedName>
</protein>
<dbReference type="EMBL" id="BTCM01000005">
    <property type="protein sequence ID" value="GMK58322.1"/>
    <property type="molecule type" value="Genomic_DNA"/>
</dbReference>
<evidence type="ECO:0000256" key="1">
    <source>
        <dbReference type="SAM" id="MobiDB-lite"/>
    </source>
</evidence>
<dbReference type="Proteomes" id="UP001222932">
    <property type="component" value="Unassembled WGS sequence"/>
</dbReference>
<comment type="caution">
    <text evidence="2">The sequence shown here is derived from an EMBL/GenBank/DDBJ whole genome shotgun (WGS) entry which is preliminary data.</text>
</comment>
<keyword evidence="3" id="KW-1185">Reference proteome</keyword>
<dbReference type="PANTHER" id="PTHR41805">
    <property type="entry name" value="EXPRESSED PROTEIN"/>
    <property type="match status" value="1"/>
</dbReference>
<proteinExistence type="predicted"/>
<dbReference type="AlphaFoldDB" id="A0AAD3TWT6"/>
<evidence type="ECO:0008006" key="4">
    <source>
        <dbReference type="Google" id="ProtNLM"/>
    </source>
</evidence>
<feature type="region of interest" description="Disordered" evidence="1">
    <location>
        <begin position="1"/>
        <end position="38"/>
    </location>
</feature>
<gene>
    <name evidence="2" type="ORF">CspeluHIS016_0503540</name>
</gene>
<dbReference type="PANTHER" id="PTHR41805:SF1">
    <property type="entry name" value="RRNA-PROCESSING PROTEIN FYV7"/>
    <property type="match status" value="1"/>
</dbReference>
<accession>A0AAD3TWT6</accession>
<feature type="compositionally biased region" description="Basic and acidic residues" evidence="1">
    <location>
        <begin position="214"/>
        <end position="230"/>
    </location>
</feature>
<name>A0AAD3TWT6_9TREE</name>
<reference evidence="2" key="1">
    <citation type="journal article" date="2023" name="BMC Genomics">
        <title>Chromosome-level genome assemblies of Cutaneotrichosporon spp. (Trichosporonales, Basidiomycota) reveal imbalanced evolution between nucleotide sequences and chromosome synteny.</title>
        <authorList>
            <person name="Kobayashi Y."/>
            <person name="Kayamori A."/>
            <person name="Aoki K."/>
            <person name="Shiwa Y."/>
            <person name="Matsutani M."/>
            <person name="Fujita N."/>
            <person name="Sugita T."/>
            <person name="Iwasaki W."/>
            <person name="Tanaka N."/>
            <person name="Takashima M."/>
        </authorList>
    </citation>
    <scope>NUCLEOTIDE SEQUENCE</scope>
    <source>
        <strain evidence="2">HIS016</strain>
    </source>
</reference>
<feature type="compositionally biased region" description="Basic and acidic residues" evidence="1">
    <location>
        <begin position="83"/>
        <end position="103"/>
    </location>
</feature>
<organism evidence="2 3">
    <name type="scientific">Cutaneotrichosporon spelunceum</name>
    <dbReference type="NCBI Taxonomy" id="1672016"/>
    <lineage>
        <taxon>Eukaryota</taxon>
        <taxon>Fungi</taxon>
        <taxon>Dikarya</taxon>
        <taxon>Basidiomycota</taxon>
        <taxon>Agaricomycotina</taxon>
        <taxon>Tremellomycetes</taxon>
        <taxon>Trichosporonales</taxon>
        <taxon>Trichosporonaceae</taxon>
        <taxon>Cutaneotrichosporon</taxon>
    </lineage>
</organism>
<evidence type="ECO:0000313" key="2">
    <source>
        <dbReference type="EMBL" id="GMK58322.1"/>
    </source>
</evidence>